<dbReference type="InterPro" id="IPR038577">
    <property type="entry name" value="GT10-like_C_sf"/>
</dbReference>
<evidence type="ECO:0000256" key="5">
    <source>
        <dbReference type="ARBA" id="ARBA00022692"/>
    </source>
</evidence>
<dbReference type="EC" id="2.4.1.-" evidence="11"/>
<dbReference type="EMBL" id="JAIZAY010000002">
    <property type="protein sequence ID" value="KAJ8046573.1"/>
    <property type="molecule type" value="Genomic_DNA"/>
</dbReference>
<reference evidence="14" key="1">
    <citation type="submission" date="2021-10" db="EMBL/GenBank/DDBJ databases">
        <title>Tropical sea cucumber genome reveals ecological adaptation and Cuvierian tubules defense mechanism.</title>
        <authorList>
            <person name="Chen T."/>
        </authorList>
    </citation>
    <scope>NUCLEOTIDE SEQUENCE</scope>
    <source>
        <strain evidence="14">Nanhai2018</strain>
        <tissue evidence="14">Muscle</tissue>
    </source>
</reference>
<comment type="similarity">
    <text evidence="2 11">Belongs to the glycosyltransferase 10 family.</text>
</comment>
<sequence>MAPTNSHHKLQNRVIPKFKLILFLSECVFVFLVLSFGYIYLDVMPDYSHNYPKPKMSHTVEDIRYFERFLLSEHDPLDLSFPISLDNTDLHVNPKHVGSKDLCPNRTKSLHCPSNKKDRCVKISVVGLCSRWATVLRKLPVKISCPAFEKTDIFLDHVGKVEAIKEAHVVLFSFVAKYLDMNVWLKLRFYRSPGQMWVFQTEESPVYARGFMMPWFFRNDTYNISNTYHTSADIPSPYGYYEPFRNENLNPVVNFTQLLKDKTNLIIWICSHCETLQWDRTKFVLDLQRVINVDTFGKCGNFSVCGGTWKKTCKNEIDKRVSTYKFSLAFENSCCEDYLTEKLWHALVIGTVPIVIGPRFENYNKVAPPGSFIHVDQFNSMVHLRDYLEYLDKNDTAYLEYFKWKSLGTVREHSIKEHYQNHLSNDVICSIADQYFQRRSSPNELKMFDLYGPEWKGTCHHCGKHMWIRNYEHSPDYRRKSKNIWD</sequence>
<evidence type="ECO:0000313" key="14">
    <source>
        <dbReference type="EMBL" id="KAJ8046573.1"/>
    </source>
</evidence>
<evidence type="ECO:0000256" key="7">
    <source>
        <dbReference type="ARBA" id="ARBA00022989"/>
    </source>
</evidence>
<keyword evidence="8 11" id="KW-0472">Membrane</keyword>
<dbReference type="GO" id="GO:0046920">
    <property type="term" value="F:alpha-(1-&gt;3)-fucosyltransferase activity"/>
    <property type="evidence" value="ECO:0007669"/>
    <property type="project" value="TreeGrafter"/>
</dbReference>
<dbReference type="Pfam" id="PF00852">
    <property type="entry name" value="Glyco_transf_10"/>
    <property type="match status" value="1"/>
</dbReference>
<evidence type="ECO:0000256" key="10">
    <source>
        <dbReference type="ARBA" id="ARBA00060399"/>
    </source>
</evidence>
<organism evidence="14 15">
    <name type="scientific">Holothuria leucospilota</name>
    <name type="common">Black long sea cucumber</name>
    <name type="synonym">Mertensiothuria leucospilota</name>
    <dbReference type="NCBI Taxonomy" id="206669"/>
    <lineage>
        <taxon>Eukaryota</taxon>
        <taxon>Metazoa</taxon>
        <taxon>Echinodermata</taxon>
        <taxon>Eleutherozoa</taxon>
        <taxon>Echinozoa</taxon>
        <taxon>Holothuroidea</taxon>
        <taxon>Aspidochirotacea</taxon>
        <taxon>Aspidochirotida</taxon>
        <taxon>Holothuriidae</taxon>
        <taxon>Holothuria</taxon>
    </lineage>
</organism>
<dbReference type="Gene3D" id="3.40.50.11660">
    <property type="entry name" value="Glycosyl transferase family 10, C-terminal domain"/>
    <property type="match status" value="1"/>
</dbReference>
<comment type="subcellular location">
    <subcellularLocation>
        <location evidence="10">Endomembrane system</location>
        <topology evidence="10">Single-pass type II membrane protein</topology>
    </subcellularLocation>
    <subcellularLocation>
        <location evidence="11">Golgi apparatus</location>
        <location evidence="11">Golgi stack membrane</location>
        <topology evidence="11">Single-pass type II membrane protein</topology>
    </subcellularLocation>
</comment>
<feature type="transmembrane region" description="Helical" evidence="11">
    <location>
        <begin position="20"/>
        <end position="41"/>
    </location>
</feature>
<dbReference type="InterPro" id="IPR031481">
    <property type="entry name" value="Glyco_tran_10_N"/>
</dbReference>
<dbReference type="Pfam" id="PF17039">
    <property type="entry name" value="Glyco_tran_10_N"/>
    <property type="match status" value="1"/>
</dbReference>
<dbReference type="InterPro" id="IPR001503">
    <property type="entry name" value="Glyco_trans_10"/>
</dbReference>
<dbReference type="GO" id="GO:0032580">
    <property type="term" value="C:Golgi cisterna membrane"/>
    <property type="evidence" value="ECO:0007669"/>
    <property type="project" value="UniProtKB-SubCell"/>
</dbReference>
<evidence type="ECO:0000256" key="11">
    <source>
        <dbReference type="RuleBase" id="RU003832"/>
    </source>
</evidence>
<gene>
    <name evidence="14" type="ORF">HOLleu_05285</name>
</gene>
<dbReference type="FunFam" id="3.40.50.11660:FF:000002">
    <property type="entry name" value="Alpha-(1,3)-fucosyltransferase"/>
    <property type="match status" value="1"/>
</dbReference>
<name>A0A9Q1HIY2_HOLLE</name>
<evidence type="ECO:0000259" key="13">
    <source>
        <dbReference type="Pfam" id="PF17039"/>
    </source>
</evidence>
<keyword evidence="15" id="KW-1185">Reference proteome</keyword>
<proteinExistence type="inferred from homology"/>
<dbReference type="Proteomes" id="UP001152320">
    <property type="component" value="Chromosome 2"/>
</dbReference>
<comment type="caution">
    <text evidence="14">The sequence shown here is derived from an EMBL/GenBank/DDBJ whole genome shotgun (WGS) entry which is preliminary data.</text>
</comment>
<evidence type="ECO:0000256" key="3">
    <source>
        <dbReference type="ARBA" id="ARBA00022676"/>
    </source>
</evidence>
<dbReference type="SUPFAM" id="SSF53756">
    <property type="entry name" value="UDP-Glycosyltransferase/glycogen phosphorylase"/>
    <property type="match status" value="1"/>
</dbReference>
<evidence type="ECO:0000256" key="4">
    <source>
        <dbReference type="ARBA" id="ARBA00022679"/>
    </source>
</evidence>
<accession>A0A9Q1HIY2</accession>
<dbReference type="PANTHER" id="PTHR11929">
    <property type="entry name" value="ALPHA- 1,3 -FUCOSYLTRANSFERASE"/>
    <property type="match status" value="1"/>
</dbReference>
<dbReference type="PANTHER" id="PTHR11929:SF145">
    <property type="entry name" value="ALPHA-(1,3)-FUCOSYLTRANSFERASE FUT-1"/>
    <property type="match status" value="1"/>
</dbReference>
<evidence type="ECO:0000256" key="1">
    <source>
        <dbReference type="ARBA" id="ARBA00004922"/>
    </source>
</evidence>
<evidence type="ECO:0000256" key="2">
    <source>
        <dbReference type="ARBA" id="ARBA00008919"/>
    </source>
</evidence>
<keyword evidence="9" id="KW-0325">Glycoprotein</keyword>
<keyword evidence="7 11" id="KW-1133">Transmembrane helix</keyword>
<keyword evidence="5 11" id="KW-0812">Transmembrane</keyword>
<feature type="domain" description="Fucosyltransferase C-terminal" evidence="12">
    <location>
        <begin position="260"/>
        <end position="439"/>
    </location>
</feature>
<dbReference type="InterPro" id="IPR055270">
    <property type="entry name" value="Glyco_tran_10_C"/>
</dbReference>
<evidence type="ECO:0000256" key="6">
    <source>
        <dbReference type="ARBA" id="ARBA00022968"/>
    </source>
</evidence>
<keyword evidence="6" id="KW-0735">Signal-anchor</keyword>
<dbReference type="AlphaFoldDB" id="A0A9Q1HIY2"/>
<evidence type="ECO:0000256" key="9">
    <source>
        <dbReference type="ARBA" id="ARBA00023180"/>
    </source>
</evidence>
<keyword evidence="3 11" id="KW-0328">Glycosyltransferase</keyword>
<evidence type="ECO:0000259" key="12">
    <source>
        <dbReference type="Pfam" id="PF00852"/>
    </source>
</evidence>
<protein>
    <recommendedName>
        <fullName evidence="11">Fucosyltransferase</fullName>
        <ecNumber evidence="11">2.4.1.-</ecNumber>
    </recommendedName>
</protein>
<keyword evidence="11" id="KW-0333">Golgi apparatus</keyword>
<keyword evidence="4 11" id="KW-0808">Transferase</keyword>
<evidence type="ECO:0000313" key="15">
    <source>
        <dbReference type="Proteomes" id="UP001152320"/>
    </source>
</evidence>
<evidence type="ECO:0000256" key="8">
    <source>
        <dbReference type="ARBA" id="ARBA00023136"/>
    </source>
</evidence>
<dbReference type="OrthoDB" id="427096at2759"/>
<comment type="pathway">
    <text evidence="1">Protein modification; protein glycosylation.</text>
</comment>
<feature type="domain" description="Fucosyltransferase N-terminal" evidence="13">
    <location>
        <begin position="163"/>
        <end position="239"/>
    </location>
</feature>